<evidence type="ECO:0000256" key="4">
    <source>
        <dbReference type="ARBA" id="ARBA00022737"/>
    </source>
</evidence>
<dbReference type="GO" id="GO:0005737">
    <property type="term" value="C:cytoplasm"/>
    <property type="evidence" value="ECO:0007669"/>
    <property type="project" value="UniProtKB-SubCell"/>
</dbReference>
<dbReference type="Proteomes" id="UP000232722">
    <property type="component" value="Unassembled WGS sequence"/>
</dbReference>
<evidence type="ECO:0000256" key="6">
    <source>
        <dbReference type="SAM" id="MobiDB-lite"/>
    </source>
</evidence>
<dbReference type="PROSITE" id="PS51396">
    <property type="entry name" value="PUL"/>
    <property type="match status" value="1"/>
</dbReference>
<dbReference type="Pfam" id="PF00400">
    <property type="entry name" value="WD40"/>
    <property type="match status" value="7"/>
</dbReference>
<evidence type="ECO:0000256" key="5">
    <source>
        <dbReference type="PROSITE-ProRule" id="PRU00221"/>
    </source>
</evidence>
<gene>
    <name evidence="11" type="ORF">RhiirA1_542105</name>
    <name evidence="10" type="ORF">RhiirA5_505442</name>
</gene>
<dbReference type="GO" id="GO:0005634">
    <property type="term" value="C:nucleus"/>
    <property type="evidence" value="ECO:0007669"/>
    <property type="project" value="TreeGrafter"/>
</dbReference>
<evidence type="ECO:0000256" key="2">
    <source>
        <dbReference type="ARBA" id="ARBA00022490"/>
    </source>
</evidence>
<reference evidence="11 12" key="4">
    <citation type="submission" date="2017-10" db="EMBL/GenBank/DDBJ databases">
        <title>Genome analyses suggest a sexual origin of heterokaryosis in a supposedly ancient asexual fungus.</title>
        <authorList>
            <person name="Corradi N."/>
            <person name="Sedzielewska K."/>
            <person name="Noel J."/>
            <person name="Charron P."/>
            <person name="Farinelli L."/>
            <person name="Marton T."/>
            <person name="Kruger M."/>
            <person name="Pelin A."/>
            <person name="Brachmann A."/>
            <person name="Corradi N."/>
        </authorList>
    </citation>
    <scope>NUCLEOTIDE SEQUENCE [LARGE SCALE GENOMIC DNA]</scope>
    <source>
        <strain evidence="11 12">A1</strain>
    </source>
</reference>
<dbReference type="InterPro" id="IPR015943">
    <property type="entry name" value="WD40/YVTN_repeat-like_dom_sf"/>
</dbReference>
<name>A0A2I1FC88_9GLOM</name>
<dbReference type="GO" id="GO:0043130">
    <property type="term" value="F:ubiquitin binding"/>
    <property type="evidence" value="ECO:0007669"/>
    <property type="project" value="TreeGrafter"/>
</dbReference>
<dbReference type="Proteomes" id="UP000232688">
    <property type="component" value="Unassembled WGS sequence"/>
</dbReference>
<keyword evidence="4" id="KW-0677">Repeat</keyword>
<dbReference type="InterPro" id="IPR013535">
    <property type="entry name" value="PUL_dom"/>
</dbReference>
<dbReference type="EMBL" id="LLXH01002151">
    <property type="protein sequence ID" value="PKC56428.1"/>
    <property type="molecule type" value="Genomic_DNA"/>
</dbReference>
<organism evidence="11 12">
    <name type="scientific">Rhizophagus irregularis</name>
    <dbReference type="NCBI Taxonomy" id="588596"/>
    <lineage>
        <taxon>Eukaryota</taxon>
        <taxon>Fungi</taxon>
        <taxon>Fungi incertae sedis</taxon>
        <taxon>Mucoromycota</taxon>
        <taxon>Glomeromycotina</taxon>
        <taxon>Glomeromycetes</taxon>
        <taxon>Glomerales</taxon>
        <taxon>Glomeraceae</taxon>
        <taxon>Rhizophagus</taxon>
    </lineage>
</organism>
<evidence type="ECO:0000313" key="12">
    <source>
        <dbReference type="Proteomes" id="UP000232688"/>
    </source>
</evidence>
<dbReference type="PROSITE" id="PS50294">
    <property type="entry name" value="WD_REPEATS_REGION"/>
    <property type="match status" value="3"/>
</dbReference>
<reference evidence="11 12" key="3">
    <citation type="submission" date="2017-10" db="EMBL/GenBank/DDBJ databases">
        <title>Extensive intraspecific genome diversity in a model arbuscular mycorrhizal fungus.</title>
        <authorList>
            <person name="Chen E.C.H."/>
            <person name="Morin E."/>
            <person name="Baudet D."/>
            <person name="Noel J."/>
            <person name="Ndikumana S."/>
            <person name="Charron P."/>
            <person name="St-Onge C."/>
            <person name="Giorgi J."/>
            <person name="Grigoriev I.V."/>
            <person name="Roux C."/>
            <person name="Martin F.M."/>
            <person name="Corradi N."/>
        </authorList>
    </citation>
    <scope>NUCLEOTIDE SEQUENCE [LARGE SCALE GENOMIC DNA]</scope>
    <source>
        <strain evidence="11 12">A1</strain>
    </source>
</reference>
<dbReference type="Gene3D" id="1.25.10.10">
    <property type="entry name" value="Leucine-rich Repeat Variant"/>
    <property type="match status" value="1"/>
</dbReference>
<dbReference type="PROSITE" id="PS51394">
    <property type="entry name" value="PFU"/>
    <property type="match status" value="1"/>
</dbReference>
<dbReference type="Gene3D" id="2.130.10.10">
    <property type="entry name" value="YVTN repeat-like/Quinoprotein amine dehydrogenase"/>
    <property type="match status" value="1"/>
</dbReference>
<feature type="repeat" description="WD" evidence="5">
    <location>
        <begin position="199"/>
        <end position="232"/>
    </location>
</feature>
<comment type="subcellular location">
    <subcellularLocation>
        <location evidence="1">Cytoplasm</location>
    </subcellularLocation>
</comment>
<feature type="repeat" description="WD" evidence="5">
    <location>
        <begin position="239"/>
        <end position="270"/>
    </location>
</feature>
<dbReference type="InterPro" id="IPR036322">
    <property type="entry name" value="WD40_repeat_dom_sf"/>
</dbReference>
<dbReference type="VEuPathDB" id="FungiDB:RhiirFUN_010439"/>
<dbReference type="OrthoDB" id="10265988at2759"/>
<feature type="domain" description="PUL" evidence="9">
    <location>
        <begin position="513"/>
        <end position="791"/>
    </location>
</feature>
<dbReference type="SMR" id="A0A2I1FC88"/>
<comment type="caution">
    <text evidence="11">The sequence shown here is derived from an EMBL/GenBank/DDBJ whole genome shotgun (WGS) entry which is preliminary data.</text>
</comment>
<dbReference type="EMBL" id="LLXJ01002017">
    <property type="protein sequence ID" value="PKB99958.1"/>
    <property type="molecule type" value="Genomic_DNA"/>
</dbReference>
<dbReference type="PROSITE" id="PS50082">
    <property type="entry name" value="WD_REPEATS_2"/>
    <property type="match status" value="3"/>
</dbReference>
<feature type="chain" id="PRO_5014191957" evidence="7">
    <location>
        <begin position="23"/>
        <end position="791"/>
    </location>
</feature>
<dbReference type="Pfam" id="PF09070">
    <property type="entry name" value="PFU"/>
    <property type="match status" value="1"/>
</dbReference>
<evidence type="ECO:0000313" key="11">
    <source>
        <dbReference type="EMBL" id="PKC56428.1"/>
    </source>
</evidence>
<dbReference type="SMART" id="SM00320">
    <property type="entry name" value="WD40"/>
    <property type="match status" value="7"/>
</dbReference>
<sequence>MYRTIHTIFFFVLLTTMKQTSPFQLSSILAAHDSDIKAVRGPNEDLVISASRDKTVRSWLRIGANAFSESKLYLGHASFVNSLAFLNPTAEYTKGLVVSGSSDKTINVFDLENAQDPIYSLIGHSDNVCALDVTPSGYIVSGSWDKTTKIWKNWQEACTLEGHSHAVWAVLAVDDDLIFTGSADKTIIKWQNEKRVQTLYGHTDCVRALALLPDIGFVSCGNDSTLRIWTLDGQCIHELNEHTSFVYSIDVLPTGEIISSGEDRSVRVWKGGECIQTILHPATSVWCVAAMPNGDIISGASDGVIRIFTRAEERIAEQPVLKDFDEQVSNHAIPANQLGDLKKDELPGSEALLQPGKKEGQVIMVRVHDKVEAHQWSQVDQTWHKVGDVVDAVGQGRKQLYNGKEYDYLFDVDVGDGVPPLKLPYNASDNPYKAAQDFISANELPQSYLDQIANFITKNAQGVSLGTSSQYVDPFTGSSRYTPSASSSNIQNTSTTGMDPWTRPGTTSNMQPKIIPQRTYLTFRQANIQGILKKVDQINEALLINEETQKIALTTNELSTLKKLGQFLQNPLTHTCDHQSEFDVIRKIITKWSFKNRFPGIDLLRLQILYTPIPAKHIDNDESIINLITNFAGIVTWPKDSTPDKDQDTNVMLGLRALSNLFEIKEGRDVLGREASKILELLSSTWDKSSSKNNRVARATVFLNFAVLYQTSSNKNEDNILQLIAILAELLKSEIDSEVIYRALITLGTLIYQNQAAKDAAKVFDIESILKIISIKAKEDRINQAINEIIF</sequence>
<dbReference type="InterPro" id="IPR015155">
    <property type="entry name" value="PFU"/>
</dbReference>
<evidence type="ECO:0000256" key="3">
    <source>
        <dbReference type="ARBA" id="ARBA00022574"/>
    </source>
</evidence>
<evidence type="ECO:0000313" key="13">
    <source>
        <dbReference type="Proteomes" id="UP000232722"/>
    </source>
</evidence>
<keyword evidence="7" id="KW-0732">Signal</keyword>
<feature type="compositionally biased region" description="Polar residues" evidence="6">
    <location>
        <begin position="478"/>
        <end position="497"/>
    </location>
</feature>
<dbReference type="AlphaFoldDB" id="A0A2I1FC88"/>
<keyword evidence="2" id="KW-0963">Cytoplasm</keyword>
<dbReference type="PANTHER" id="PTHR19849">
    <property type="entry name" value="PHOSPHOLIPASE A-2-ACTIVATING PROTEIN"/>
    <property type="match status" value="1"/>
</dbReference>
<evidence type="ECO:0000259" key="9">
    <source>
        <dbReference type="PROSITE" id="PS51396"/>
    </source>
</evidence>
<dbReference type="SUPFAM" id="SSF50978">
    <property type="entry name" value="WD40 repeat-like"/>
    <property type="match status" value="1"/>
</dbReference>
<dbReference type="PANTHER" id="PTHR19849:SF0">
    <property type="entry name" value="PHOSPHOLIPASE A-2-ACTIVATING PROTEIN"/>
    <property type="match status" value="1"/>
</dbReference>
<feature type="signal peptide" evidence="7">
    <location>
        <begin position="1"/>
        <end position="22"/>
    </location>
</feature>
<dbReference type="PRINTS" id="PR00320">
    <property type="entry name" value="GPROTEINBRPT"/>
</dbReference>
<evidence type="ECO:0000256" key="7">
    <source>
        <dbReference type="SAM" id="SignalP"/>
    </source>
</evidence>
<keyword evidence="3 5" id="KW-0853">WD repeat</keyword>
<dbReference type="VEuPathDB" id="FungiDB:FUN_006517"/>
<accession>A0A2I1FC88</accession>
<evidence type="ECO:0000259" key="8">
    <source>
        <dbReference type="PROSITE" id="PS51394"/>
    </source>
</evidence>
<evidence type="ECO:0000313" key="10">
    <source>
        <dbReference type="EMBL" id="PKB99958.1"/>
    </source>
</evidence>
<dbReference type="InterPro" id="IPR038122">
    <property type="entry name" value="PFU_sf"/>
</dbReference>
<dbReference type="VEuPathDB" id="FungiDB:RhiirA1_542105"/>
<reference evidence="10 13" key="1">
    <citation type="submission" date="2016-04" db="EMBL/GenBank/DDBJ databases">
        <title>Genome analyses suggest a sexual origin of heterokaryosis in a supposedly ancient asexual fungus.</title>
        <authorList>
            <person name="Ropars J."/>
            <person name="Sedzielewska K."/>
            <person name="Noel J."/>
            <person name="Charron P."/>
            <person name="Farinelli L."/>
            <person name="Marton T."/>
            <person name="Kruger M."/>
            <person name="Pelin A."/>
            <person name="Brachmann A."/>
            <person name="Corradi N."/>
        </authorList>
    </citation>
    <scope>NUCLEOTIDE SEQUENCE [LARGE SCALE GENOMIC DNA]</scope>
    <source>
        <strain evidence="10 13">A5</strain>
    </source>
</reference>
<dbReference type="FunFam" id="2.130.10.10:FF:000236">
    <property type="entry name" value="Polyubiquitin binding protein (Doa1/Ufd3)"/>
    <property type="match status" value="1"/>
</dbReference>
<feature type="domain" description="PFU" evidence="8">
    <location>
        <begin position="375"/>
        <end position="470"/>
    </location>
</feature>
<dbReference type="GO" id="GO:0043161">
    <property type="term" value="P:proteasome-mediated ubiquitin-dependent protein catabolic process"/>
    <property type="evidence" value="ECO:0007669"/>
    <property type="project" value="TreeGrafter"/>
</dbReference>
<dbReference type="CDD" id="cd00200">
    <property type="entry name" value="WD40"/>
    <property type="match status" value="1"/>
</dbReference>
<evidence type="ECO:0000256" key="1">
    <source>
        <dbReference type="ARBA" id="ARBA00004496"/>
    </source>
</evidence>
<dbReference type="Gene3D" id="3.10.20.870">
    <property type="entry name" value="PFU (PLAA family ubiquitin binding), C-terminal domain"/>
    <property type="match status" value="1"/>
</dbReference>
<protein>
    <submittedName>
        <fullName evidence="11">Phospholipase A-2-activating protein</fullName>
    </submittedName>
</protein>
<dbReference type="Pfam" id="PF08324">
    <property type="entry name" value="PUL"/>
    <property type="match status" value="1"/>
</dbReference>
<dbReference type="InterPro" id="IPR016024">
    <property type="entry name" value="ARM-type_fold"/>
</dbReference>
<feature type="region of interest" description="Disordered" evidence="6">
    <location>
        <begin position="478"/>
        <end position="510"/>
    </location>
</feature>
<dbReference type="InterPro" id="IPR020472">
    <property type="entry name" value="WD40_PAC1"/>
</dbReference>
<feature type="repeat" description="WD" evidence="5">
    <location>
        <begin position="121"/>
        <end position="152"/>
    </location>
</feature>
<proteinExistence type="predicted"/>
<dbReference type="InterPro" id="IPR011989">
    <property type="entry name" value="ARM-like"/>
</dbReference>
<reference evidence="10 13" key="2">
    <citation type="submission" date="2017-09" db="EMBL/GenBank/DDBJ databases">
        <title>Extensive intraspecific genome diversity in a model arbuscular mycorrhizal fungus.</title>
        <authorList>
            <person name="Chen E.C."/>
            <person name="Morin E."/>
            <person name="Beaudet D."/>
            <person name="Noel J."/>
            <person name="Ndikumana S."/>
            <person name="Charron P."/>
            <person name="St-Onge C."/>
            <person name="Giorgi J."/>
            <person name="Grigoriev I.V."/>
            <person name="Roux C."/>
            <person name="Martin F.M."/>
            <person name="Corradi N."/>
        </authorList>
    </citation>
    <scope>NUCLEOTIDE SEQUENCE [LARGE SCALE GENOMIC DNA]</scope>
    <source>
        <strain evidence="10 13">A5</strain>
    </source>
</reference>
<dbReference type="InterPro" id="IPR001680">
    <property type="entry name" value="WD40_rpt"/>
</dbReference>
<dbReference type="GO" id="GO:0010992">
    <property type="term" value="P:ubiquitin recycling"/>
    <property type="evidence" value="ECO:0007669"/>
    <property type="project" value="TreeGrafter"/>
</dbReference>
<dbReference type="SUPFAM" id="SSF48371">
    <property type="entry name" value="ARM repeat"/>
    <property type="match status" value="1"/>
</dbReference>